<keyword evidence="6" id="KW-1185">Reference proteome</keyword>
<dbReference type="Pfam" id="PF20085">
    <property type="entry name" value="TGL"/>
    <property type="match status" value="1"/>
</dbReference>
<gene>
    <name evidence="4" type="primary">tgl</name>
    <name evidence="5" type="ORF">WDJ61_03175</name>
</gene>
<dbReference type="EMBL" id="CP147404">
    <property type="protein sequence ID" value="WXB93666.1"/>
    <property type="molecule type" value="Genomic_DNA"/>
</dbReference>
<evidence type="ECO:0000256" key="1">
    <source>
        <dbReference type="ARBA" id="ARBA00022679"/>
    </source>
</evidence>
<reference evidence="5 6" key="1">
    <citation type="submission" date="2024-02" db="EMBL/GenBank/DDBJ databases">
        <title>Seven novel Bacillus-like species.</title>
        <authorList>
            <person name="Liu G."/>
        </authorList>
    </citation>
    <scope>NUCLEOTIDE SEQUENCE [LARGE SCALE GENOMIC DNA]</scope>
    <source>
        <strain evidence="5 6">FJAT-52991</strain>
    </source>
</reference>
<organism evidence="5 6">
    <name type="scientific">Bacillus kandeliae</name>
    <dbReference type="NCBI Taxonomy" id="3129297"/>
    <lineage>
        <taxon>Bacteria</taxon>
        <taxon>Bacillati</taxon>
        <taxon>Bacillota</taxon>
        <taxon>Bacilli</taxon>
        <taxon>Bacillales</taxon>
        <taxon>Bacillaceae</taxon>
        <taxon>Bacillus</taxon>
    </lineage>
</organism>
<dbReference type="EC" id="2.3.2.13" evidence="4"/>
<comment type="similarity">
    <text evidence="4">Belongs to the bacillus TGase family.</text>
</comment>
<dbReference type="NCBIfam" id="NF002869">
    <property type="entry name" value="PRK03187.1"/>
    <property type="match status" value="1"/>
</dbReference>
<dbReference type="HAMAP" id="MF_00727">
    <property type="entry name" value="Tgl"/>
    <property type="match status" value="1"/>
</dbReference>
<keyword evidence="1 4" id="KW-0808">Transferase</keyword>
<keyword evidence="3 4" id="KW-0012">Acyltransferase</keyword>
<evidence type="ECO:0000256" key="2">
    <source>
        <dbReference type="ARBA" id="ARBA00022969"/>
    </source>
</evidence>
<evidence type="ECO:0000313" key="5">
    <source>
        <dbReference type="EMBL" id="WXB93666.1"/>
    </source>
</evidence>
<keyword evidence="2 4" id="KW-0749">Sporulation</keyword>
<accession>A0ABZ2N7R0</accession>
<dbReference type="GO" id="GO:0003810">
    <property type="term" value="F:protein-glutamine gamma-glutamyltransferase activity"/>
    <property type="evidence" value="ECO:0007669"/>
    <property type="project" value="UniProtKB-EC"/>
</dbReference>
<comment type="catalytic activity">
    <reaction evidence="4">
        <text>L-glutaminyl-[protein] + L-lysyl-[protein] = [protein]-L-lysyl-N(6)-5-L-glutamyl-[protein] + NH4(+)</text>
        <dbReference type="Rhea" id="RHEA:54816"/>
        <dbReference type="Rhea" id="RHEA-COMP:9752"/>
        <dbReference type="Rhea" id="RHEA-COMP:10207"/>
        <dbReference type="Rhea" id="RHEA-COMP:14005"/>
        <dbReference type="ChEBI" id="CHEBI:28938"/>
        <dbReference type="ChEBI" id="CHEBI:29969"/>
        <dbReference type="ChEBI" id="CHEBI:30011"/>
        <dbReference type="ChEBI" id="CHEBI:138370"/>
        <dbReference type="EC" id="2.3.2.13"/>
    </reaction>
</comment>
<evidence type="ECO:0000256" key="3">
    <source>
        <dbReference type="ARBA" id="ARBA00023315"/>
    </source>
</evidence>
<dbReference type="InterPro" id="IPR020916">
    <property type="entry name" value="Gln_gamma-glutamylTfrase_bac"/>
</dbReference>
<protein>
    <recommendedName>
        <fullName evidence="4">Protein-glutamine gamma-glutamyltransferase</fullName>
        <ecNumber evidence="4">2.3.2.13</ecNumber>
    </recommendedName>
    <alternativeName>
        <fullName evidence="4">Transglutaminase</fullName>
        <shortName evidence="4">TGase</shortName>
    </alternativeName>
</protein>
<name>A0ABZ2N7R0_9BACI</name>
<dbReference type="Proteomes" id="UP001387364">
    <property type="component" value="Chromosome"/>
</dbReference>
<comment type="function">
    <text evidence="4">Probably plays a role in the assembly of the spore coat proteins by catalyzing epsilon-(gamma-glutamyl)lysine cross-links.</text>
</comment>
<proteinExistence type="inferred from homology"/>
<sequence length="284" mass="32694">MIVVSGMPFQQMNIWPAGSIEHRIIQEMNKASVVYSYPSIDDLSFEVNMRKSIIQSARALNNSKARFAVFARSRANPQYWYVTHFGGFQQRQDVRPSDAILDIYNNSSQYAFECATAKLIVYYHAVLKVIGEAAFNQWFQSIHLYSWHADPDLGLKARDLEHFLPGDVVYFKNPEFDPNKSQWRGENAVVLEDGTYYGHGIGIGTAEHIIAELNKQRRPGASQSAYLTKLVVRPSFNHLANILFMNMRVKYQNVIIQHNKASISYDDYALLHVAYQKWKSYVNR</sequence>
<dbReference type="RefSeq" id="WP_338753085.1">
    <property type="nucleotide sequence ID" value="NZ_CP147404.1"/>
</dbReference>
<evidence type="ECO:0000313" key="6">
    <source>
        <dbReference type="Proteomes" id="UP001387364"/>
    </source>
</evidence>
<evidence type="ECO:0000256" key="4">
    <source>
        <dbReference type="HAMAP-Rule" id="MF_00727"/>
    </source>
</evidence>